<comment type="caution">
    <text evidence="2">The sequence shown here is derived from an EMBL/GenBank/DDBJ whole genome shotgun (WGS) entry which is preliminary data.</text>
</comment>
<evidence type="ECO:0000313" key="3">
    <source>
        <dbReference type="Proteomes" id="UP000234474"/>
    </source>
</evidence>
<dbReference type="STRING" id="1392255.A0A2I1BTI1"/>
<evidence type="ECO:0000313" key="2">
    <source>
        <dbReference type="EMBL" id="PKX88611.1"/>
    </source>
</evidence>
<evidence type="ECO:0000256" key="1">
    <source>
        <dbReference type="ARBA" id="ARBA00023604"/>
    </source>
</evidence>
<gene>
    <name evidence="2" type="ORF">P174DRAFT_436118</name>
</gene>
<dbReference type="GO" id="GO:0032259">
    <property type="term" value="P:methylation"/>
    <property type="evidence" value="ECO:0007669"/>
    <property type="project" value="UniProtKB-KW"/>
</dbReference>
<accession>A0A2I1BTI1</accession>
<dbReference type="OMA" id="IPIEHRY"/>
<dbReference type="GO" id="GO:0016491">
    <property type="term" value="F:oxidoreductase activity"/>
    <property type="evidence" value="ECO:0007669"/>
    <property type="project" value="InterPro"/>
</dbReference>
<organism evidence="2 3">
    <name type="scientific">Aspergillus novofumigatus (strain IBT 16806)</name>
    <dbReference type="NCBI Taxonomy" id="1392255"/>
    <lineage>
        <taxon>Eukaryota</taxon>
        <taxon>Fungi</taxon>
        <taxon>Dikarya</taxon>
        <taxon>Ascomycota</taxon>
        <taxon>Pezizomycotina</taxon>
        <taxon>Eurotiomycetes</taxon>
        <taxon>Eurotiomycetidae</taxon>
        <taxon>Eurotiales</taxon>
        <taxon>Aspergillaceae</taxon>
        <taxon>Aspergillus</taxon>
        <taxon>Aspergillus subgen. Fumigati</taxon>
    </lineage>
</organism>
<protein>
    <submittedName>
        <fullName evidence="2">Putative methyltransferase</fullName>
    </submittedName>
</protein>
<dbReference type="Proteomes" id="UP000234474">
    <property type="component" value="Unassembled WGS sequence"/>
</dbReference>
<keyword evidence="3" id="KW-1185">Reference proteome</keyword>
<dbReference type="RefSeq" id="XP_024677206.1">
    <property type="nucleotide sequence ID" value="XM_024825978.1"/>
</dbReference>
<dbReference type="AlphaFoldDB" id="A0A2I1BTI1"/>
<sequence length="286" mass="31598">MTKTGAVGASQAPAESVPHGTVQVEINFYKAPVDGAEPFLYSGTPPEGLPAMNYTEPALPVTLNDIRGREDEFSLDKDAFQPLQGALCVPYEAIQSEETIQRTWFPAVEEFLLNTIKGAHRVIIFDHVIRMESVNTHRKPLHTAHADQTTQAAAARVRLCIPDPDEAEQALRGRYRIINVWKPLKGPVQSCPLAFARAGSVQSTELVPIKFHRPQRTGEIIGVAFNQAQEWMYWSGMQPDECLLLKCSDSDVSVAGRVPHSAFYDPRTPPNAPGRESIEFRALVLG</sequence>
<dbReference type="NCBIfam" id="NF041278">
    <property type="entry name" value="CmcJ_NvfI_EfuI"/>
    <property type="match status" value="1"/>
</dbReference>
<proteinExistence type="inferred from homology"/>
<dbReference type="InterPro" id="IPR044053">
    <property type="entry name" value="AsaB-like"/>
</dbReference>
<dbReference type="PANTHER" id="PTHR34598">
    <property type="entry name" value="BLL6449 PROTEIN"/>
    <property type="match status" value="1"/>
</dbReference>
<comment type="similarity">
    <text evidence="1">Belongs to the asaB hydroxylase/desaturase family.</text>
</comment>
<dbReference type="GeneID" id="36533303"/>
<dbReference type="GO" id="GO:0008168">
    <property type="term" value="F:methyltransferase activity"/>
    <property type="evidence" value="ECO:0007669"/>
    <property type="project" value="UniProtKB-KW"/>
</dbReference>
<dbReference type="OrthoDB" id="412788at2759"/>
<keyword evidence="2" id="KW-0808">Transferase</keyword>
<reference evidence="3" key="1">
    <citation type="journal article" date="2018" name="Proc. Natl. Acad. Sci. U.S.A.">
        <title>Linking secondary metabolites to gene clusters through genome sequencing of six diverse Aspergillus species.</title>
        <authorList>
            <person name="Kaerboelling I."/>
            <person name="Vesth T.C."/>
            <person name="Frisvad J.C."/>
            <person name="Nybo J.L."/>
            <person name="Theobald S."/>
            <person name="Kuo A."/>
            <person name="Bowyer P."/>
            <person name="Matsuda Y."/>
            <person name="Mondo S."/>
            <person name="Lyhne E.K."/>
            <person name="Kogle M.E."/>
            <person name="Clum A."/>
            <person name="Lipzen A."/>
            <person name="Salamov A."/>
            <person name="Ngan C.Y."/>
            <person name="Daum C."/>
            <person name="Chiniquy J."/>
            <person name="Barry K."/>
            <person name="LaButti K."/>
            <person name="Haridas S."/>
            <person name="Simmons B.A."/>
            <person name="Magnuson J.K."/>
            <person name="Mortensen U.H."/>
            <person name="Larsen T.O."/>
            <person name="Grigoriev I.V."/>
            <person name="Baker S.E."/>
            <person name="Andersen M.R."/>
        </authorList>
    </citation>
    <scope>NUCLEOTIDE SEQUENCE [LARGE SCALE GENOMIC DNA]</scope>
    <source>
        <strain evidence="3">IBT 16806</strain>
    </source>
</reference>
<name>A0A2I1BTI1_ASPN1</name>
<keyword evidence="2" id="KW-0489">Methyltransferase</keyword>
<dbReference type="PANTHER" id="PTHR34598:SF1">
    <property type="entry name" value="PUTATIVE (AFU_ORTHOLOGUE AFUA_3G13140)-RELATED"/>
    <property type="match status" value="1"/>
</dbReference>
<dbReference type="VEuPathDB" id="FungiDB:P174DRAFT_436118"/>
<dbReference type="EMBL" id="MSZS01000013">
    <property type="protein sequence ID" value="PKX88611.1"/>
    <property type="molecule type" value="Genomic_DNA"/>
</dbReference>